<sequence>TTPIFCGIIYHDTIKGERVTKDVYTNALPMTSSRSGEAIRQEINHLYRAAGGGIGFHNESFQFAANHARESPLRHHLESESDSTHCDTLTSHCE</sequence>
<dbReference type="AlphaFoldDB" id="A0A0B7C3T4"/>
<feature type="compositionally biased region" description="Basic and acidic residues" evidence="1">
    <location>
        <begin position="72"/>
        <end position="85"/>
    </location>
</feature>
<reference evidence="2" key="1">
    <citation type="submission" date="2014-12" db="EMBL/GenBank/DDBJ databases">
        <title>Insight into the proteome of Arion vulgaris.</title>
        <authorList>
            <person name="Aradska J."/>
            <person name="Bulat T."/>
            <person name="Smidak R."/>
            <person name="Sarate P."/>
            <person name="Gangsoo J."/>
            <person name="Sialana F."/>
            <person name="Bilban M."/>
            <person name="Lubec G."/>
        </authorList>
    </citation>
    <scope>NUCLEOTIDE SEQUENCE</scope>
    <source>
        <tissue evidence="2">Skin</tissue>
    </source>
</reference>
<dbReference type="EMBL" id="HACG01052229">
    <property type="protein sequence ID" value="CEK99100.1"/>
    <property type="molecule type" value="Transcribed_RNA"/>
</dbReference>
<accession>A0A0B7C3T4</accession>
<gene>
    <name evidence="2" type="primary">ORF220391</name>
</gene>
<organism evidence="2">
    <name type="scientific">Arion vulgaris</name>
    <dbReference type="NCBI Taxonomy" id="1028688"/>
    <lineage>
        <taxon>Eukaryota</taxon>
        <taxon>Metazoa</taxon>
        <taxon>Spiralia</taxon>
        <taxon>Lophotrochozoa</taxon>
        <taxon>Mollusca</taxon>
        <taxon>Gastropoda</taxon>
        <taxon>Heterobranchia</taxon>
        <taxon>Euthyneura</taxon>
        <taxon>Panpulmonata</taxon>
        <taxon>Eupulmonata</taxon>
        <taxon>Stylommatophora</taxon>
        <taxon>Helicina</taxon>
        <taxon>Arionoidea</taxon>
        <taxon>Arionidae</taxon>
        <taxon>Arion</taxon>
    </lineage>
</organism>
<feature type="non-terminal residue" evidence="2">
    <location>
        <position position="94"/>
    </location>
</feature>
<feature type="non-terminal residue" evidence="2">
    <location>
        <position position="1"/>
    </location>
</feature>
<name>A0A0B7C3T4_9EUPU</name>
<evidence type="ECO:0000256" key="1">
    <source>
        <dbReference type="SAM" id="MobiDB-lite"/>
    </source>
</evidence>
<evidence type="ECO:0000313" key="2">
    <source>
        <dbReference type="EMBL" id="CEK99100.1"/>
    </source>
</evidence>
<proteinExistence type="predicted"/>
<feature type="region of interest" description="Disordered" evidence="1">
    <location>
        <begin position="72"/>
        <end position="94"/>
    </location>
</feature>
<protein>
    <submittedName>
        <fullName evidence="2">Uncharacterized protein</fullName>
    </submittedName>
</protein>